<dbReference type="GO" id="GO:0005524">
    <property type="term" value="F:ATP binding"/>
    <property type="evidence" value="ECO:0007669"/>
    <property type="project" value="UniProtKB-KW"/>
</dbReference>
<organism evidence="10 11">
    <name type="scientific">Candidatus Yanofskybacteria bacterium RIFCSPHIGHO2_01_FULL_39_8b</name>
    <dbReference type="NCBI Taxonomy" id="1802659"/>
    <lineage>
        <taxon>Bacteria</taxon>
        <taxon>Candidatus Yanofskyibacteriota</taxon>
    </lineage>
</organism>
<evidence type="ECO:0000256" key="5">
    <source>
        <dbReference type="ARBA" id="ARBA00022917"/>
    </source>
</evidence>
<keyword evidence="3 9" id="KW-0547">Nucleotide-binding</keyword>
<dbReference type="GO" id="GO:0004831">
    <property type="term" value="F:tyrosine-tRNA ligase activity"/>
    <property type="evidence" value="ECO:0007669"/>
    <property type="project" value="UniProtKB-UniRule"/>
</dbReference>
<evidence type="ECO:0000256" key="8">
    <source>
        <dbReference type="NCBIfam" id="TIGR00234"/>
    </source>
</evidence>
<keyword evidence="2 9" id="KW-0436">Ligase</keyword>
<comment type="catalytic activity">
    <reaction evidence="7">
        <text>tRNA(Tyr) + L-tyrosine + ATP = L-tyrosyl-tRNA(Tyr) + AMP + diphosphate + H(+)</text>
        <dbReference type="Rhea" id="RHEA:10220"/>
        <dbReference type="Rhea" id="RHEA-COMP:9706"/>
        <dbReference type="Rhea" id="RHEA-COMP:9707"/>
        <dbReference type="ChEBI" id="CHEBI:15378"/>
        <dbReference type="ChEBI" id="CHEBI:30616"/>
        <dbReference type="ChEBI" id="CHEBI:33019"/>
        <dbReference type="ChEBI" id="CHEBI:58315"/>
        <dbReference type="ChEBI" id="CHEBI:78442"/>
        <dbReference type="ChEBI" id="CHEBI:78536"/>
        <dbReference type="ChEBI" id="CHEBI:456215"/>
        <dbReference type="EC" id="6.1.1.1"/>
    </reaction>
</comment>
<evidence type="ECO:0000313" key="11">
    <source>
        <dbReference type="Proteomes" id="UP000177594"/>
    </source>
</evidence>
<comment type="caution">
    <text evidence="10">The sequence shown here is derived from an EMBL/GenBank/DDBJ whole genome shotgun (WGS) entry which is preliminary data.</text>
</comment>
<dbReference type="GO" id="GO:0006437">
    <property type="term" value="P:tyrosyl-tRNA aminoacylation"/>
    <property type="evidence" value="ECO:0007669"/>
    <property type="project" value="UniProtKB-UniRule"/>
</dbReference>
<keyword evidence="6 9" id="KW-0030">Aminoacyl-tRNA synthetase</keyword>
<dbReference type="InterPro" id="IPR002305">
    <property type="entry name" value="aa-tRNA-synth_Ic"/>
</dbReference>
<dbReference type="EMBL" id="MGIZ01000004">
    <property type="protein sequence ID" value="OGN00054.1"/>
    <property type="molecule type" value="Genomic_DNA"/>
</dbReference>
<sequence length="158" mass="18371">MDENKTIQELLTRGVEEVIDQKHLESVLLSGKKLRVKLGIDPTSPNIHIGRAMLLWKLREFQDLGHQVIFIVGDFTGQIGDTSDKESERPMLSGEQVKKNMKTYFKQAFKILDKNKTETYYNSKWLKKLGLLELSRMADKFGLHEFSSRDLIKRRMDT</sequence>
<evidence type="ECO:0000256" key="9">
    <source>
        <dbReference type="RuleBase" id="RU363036"/>
    </source>
</evidence>
<dbReference type="AlphaFoldDB" id="A0A1F8EGV1"/>
<evidence type="ECO:0000256" key="7">
    <source>
        <dbReference type="ARBA" id="ARBA00048248"/>
    </source>
</evidence>
<dbReference type="EC" id="6.1.1.1" evidence="1 8"/>
<dbReference type="InterPro" id="IPR002307">
    <property type="entry name" value="Tyr-tRNA-ligase"/>
</dbReference>
<dbReference type="InterPro" id="IPR024088">
    <property type="entry name" value="Tyr-tRNA-ligase_bac-type"/>
</dbReference>
<feature type="non-terminal residue" evidence="10">
    <location>
        <position position="158"/>
    </location>
</feature>
<dbReference type="Pfam" id="PF00579">
    <property type="entry name" value="tRNA-synt_1b"/>
    <property type="match status" value="1"/>
</dbReference>
<keyword evidence="4 9" id="KW-0067">ATP-binding</keyword>
<evidence type="ECO:0000256" key="3">
    <source>
        <dbReference type="ARBA" id="ARBA00022741"/>
    </source>
</evidence>
<evidence type="ECO:0000256" key="1">
    <source>
        <dbReference type="ARBA" id="ARBA00013160"/>
    </source>
</evidence>
<evidence type="ECO:0000256" key="6">
    <source>
        <dbReference type="ARBA" id="ARBA00023146"/>
    </source>
</evidence>
<dbReference type="NCBIfam" id="TIGR00234">
    <property type="entry name" value="tyrS"/>
    <property type="match status" value="1"/>
</dbReference>
<dbReference type="SUPFAM" id="SSF52374">
    <property type="entry name" value="Nucleotidylyl transferase"/>
    <property type="match status" value="1"/>
</dbReference>
<accession>A0A1F8EGV1</accession>
<keyword evidence="5 9" id="KW-0648">Protein biosynthesis</keyword>
<reference evidence="10 11" key="1">
    <citation type="journal article" date="2016" name="Nat. Commun.">
        <title>Thousands of microbial genomes shed light on interconnected biogeochemical processes in an aquifer system.</title>
        <authorList>
            <person name="Anantharaman K."/>
            <person name="Brown C.T."/>
            <person name="Hug L.A."/>
            <person name="Sharon I."/>
            <person name="Castelle C.J."/>
            <person name="Probst A.J."/>
            <person name="Thomas B.C."/>
            <person name="Singh A."/>
            <person name="Wilkins M.J."/>
            <person name="Karaoz U."/>
            <person name="Brodie E.L."/>
            <person name="Williams K.H."/>
            <person name="Hubbard S.S."/>
            <person name="Banfield J.F."/>
        </authorList>
    </citation>
    <scope>NUCLEOTIDE SEQUENCE [LARGE SCALE GENOMIC DNA]</scope>
</reference>
<gene>
    <name evidence="10" type="ORF">A2817_00510</name>
</gene>
<comment type="similarity">
    <text evidence="9">Belongs to the class-I aminoacyl-tRNA synthetase family.</text>
</comment>
<dbReference type="GO" id="GO:0005829">
    <property type="term" value="C:cytosol"/>
    <property type="evidence" value="ECO:0007669"/>
    <property type="project" value="TreeGrafter"/>
</dbReference>
<dbReference type="InterPro" id="IPR014729">
    <property type="entry name" value="Rossmann-like_a/b/a_fold"/>
</dbReference>
<dbReference type="Gene3D" id="3.40.50.620">
    <property type="entry name" value="HUPs"/>
    <property type="match status" value="1"/>
</dbReference>
<protein>
    <recommendedName>
        <fullName evidence="1 8">Tyrosine--tRNA ligase</fullName>
        <ecNumber evidence="1 8">6.1.1.1</ecNumber>
    </recommendedName>
</protein>
<name>A0A1F8EGV1_9BACT</name>
<proteinExistence type="inferred from homology"/>
<evidence type="ECO:0000256" key="4">
    <source>
        <dbReference type="ARBA" id="ARBA00022840"/>
    </source>
</evidence>
<evidence type="ECO:0000313" key="10">
    <source>
        <dbReference type="EMBL" id="OGN00054.1"/>
    </source>
</evidence>
<dbReference type="Proteomes" id="UP000177594">
    <property type="component" value="Unassembled WGS sequence"/>
</dbReference>
<evidence type="ECO:0000256" key="2">
    <source>
        <dbReference type="ARBA" id="ARBA00022598"/>
    </source>
</evidence>
<dbReference type="PANTHER" id="PTHR11766:SF1">
    <property type="entry name" value="TYROSINE--TRNA LIGASE"/>
    <property type="match status" value="1"/>
</dbReference>
<dbReference type="PANTHER" id="PTHR11766">
    <property type="entry name" value="TYROSYL-TRNA SYNTHETASE"/>
    <property type="match status" value="1"/>
</dbReference>